<name>A0AA40F5C3_9PEZI</name>
<feature type="compositionally biased region" description="Low complexity" evidence="1">
    <location>
        <begin position="706"/>
        <end position="721"/>
    </location>
</feature>
<organism evidence="2 3">
    <name type="scientific">Schizothecium vesticola</name>
    <dbReference type="NCBI Taxonomy" id="314040"/>
    <lineage>
        <taxon>Eukaryota</taxon>
        <taxon>Fungi</taxon>
        <taxon>Dikarya</taxon>
        <taxon>Ascomycota</taxon>
        <taxon>Pezizomycotina</taxon>
        <taxon>Sordariomycetes</taxon>
        <taxon>Sordariomycetidae</taxon>
        <taxon>Sordariales</taxon>
        <taxon>Schizotheciaceae</taxon>
        <taxon>Schizothecium</taxon>
    </lineage>
</organism>
<feature type="compositionally biased region" description="Low complexity" evidence="1">
    <location>
        <begin position="681"/>
        <end position="691"/>
    </location>
</feature>
<feature type="region of interest" description="Disordered" evidence="1">
    <location>
        <begin position="95"/>
        <end position="132"/>
    </location>
</feature>
<reference evidence="2" key="1">
    <citation type="submission" date="2023-06" db="EMBL/GenBank/DDBJ databases">
        <title>Genome-scale phylogeny and comparative genomics of the fungal order Sordariales.</title>
        <authorList>
            <consortium name="Lawrence Berkeley National Laboratory"/>
            <person name="Hensen N."/>
            <person name="Bonometti L."/>
            <person name="Westerberg I."/>
            <person name="Brannstrom I.O."/>
            <person name="Guillou S."/>
            <person name="Cros-Aarteil S."/>
            <person name="Calhoun S."/>
            <person name="Haridas S."/>
            <person name="Kuo A."/>
            <person name="Mondo S."/>
            <person name="Pangilinan J."/>
            <person name="Riley R."/>
            <person name="LaButti K."/>
            <person name="Andreopoulos B."/>
            <person name="Lipzen A."/>
            <person name="Chen C."/>
            <person name="Yanf M."/>
            <person name="Daum C."/>
            <person name="Ng V."/>
            <person name="Clum A."/>
            <person name="Steindorff A."/>
            <person name="Ohm R."/>
            <person name="Martin F."/>
            <person name="Silar P."/>
            <person name="Natvig D."/>
            <person name="Lalanne C."/>
            <person name="Gautier V."/>
            <person name="Ament-velasquez S.L."/>
            <person name="Kruys A."/>
            <person name="Hutchinson M.I."/>
            <person name="Powell A.J."/>
            <person name="Barry K."/>
            <person name="Miller A.N."/>
            <person name="Grigoriev I.V."/>
            <person name="Debuchy R."/>
            <person name="Gladieux P."/>
            <person name="Thoren M.H."/>
            <person name="Johannesson H."/>
        </authorList>
    </citation>
    <scope>NUCLEOTIDE SEQUENCE</scope>
    <source>
        <strain evidence="2">SMH3187-1</strain>
    </source>
</reference>
<dbReference type="EMBL" id="JAUKUD010000002">
    <property type="protein sequence ID" value="KAK0751489.1"/>
    <property type="molecule type" value="Genomic_DNA"/>
</dbReference>
<feature type="region of interest" description="Disordered" evidence="1">
    <location>
        <begin position="1"/>
        <end position="79"/>
    </location>
</feature>
<gene>
    <name evidence="2" type="ORF">B0T18DRAFT_402599</name>
</gene>
<keyword evidence="3" id="KW-1185">Reference proteome</keyword>
<evidence type="ECO:0000256" key="1">
    <source>
        <dbReference type="SAM" id="MobiDB-lite"/>
    </source>
</evidence>
<feature type="compositionally biased region" description="Pro residues" evidence="1">
    <location>
        <begin position="692"/>
        <end position="701"/>
    </location>
</feature>
<sequence>MGVPSPESAQTTPSALSRARSRPTGETQENDVALKANELKRWRMTPIPGRENEVEEERPPKRRRSSSSPVAGREEGSAGIGVEALLENFRRLRSIPSGSTASDGAARAERARAGVSDMADRTGPDWTKDSFYKGTRQPPLAVRLQNAITFLADEDVDRDPQWKQRFAELCDYLSWLAHDDEVYQVGKASRRTRAMFDEAVDMAKAHVLFEKHHYEPTYVDSPPFVLQPTGLEGAGAFNLIKSTRLDWTGVVHDWPAPSSAPPPRRNDLPTRLYPRQPIFVNPIADLDKKIHERFVRHSKRYWEQNDESKSNLAHIEGEAFFKYVELGAFETLKFDEETGQTRLPDERLVVPGREVDWAREQGARRAGLQNLLRDFENKEHRSLPDTRCRRIVLPTPAAKVLAIRDKTAGPQWKPVALKRSELPPQPLDTHVYTFFFRKFFRHLAKLREAALLEAEQAYGKAEDWVTLPRNVIVGGPFVLRSIDPRTQANQDLLAKCLTTVKVLEIEGVRASRPLLNRMMELIELGIDGGFVYDIPEDVKLTADEWELDGPQWKEAPRRVNDEDIKWLRFLATESVNDGTWEGRFEPDEPKEKYKLFLIFARRVKKLLDDRNPESLFNKHEVVTVEQLLEATNAGYASTAIEKCNFHPYDACAWLNRMRLSGHIRYAVPVLTLFSNPANPPQIQIQPSQLRPHPAPHPPVLPRTPRRLPLPLQPQPAALLPS</sequence>
<evidence type="ECO:0000313" key="3">
    <source>
        <dbReference type="Proteomes" id="UP001172155"/>
    </source>
</evidence>
<dbReference type="AlphaFoldDB" id="A0AA40F5C3"/>
<dbReference type="Proteomes" id="UP001172155">
    <property type="component" value="Unassembled WGS sequence"/>
</dbReference>
<proteinExistence type="predicted"/>
<evidence type="ECO:0000313" key="2">
    <source>
        <dbReference type="EMBL" id="KAK0751489.1"/>
    </source>
</evidence>
<comment type="caution">
    <text evidence="2">The sequence shown here is derived from an EMBL/GenBank/DDBJ whole genome shotgun (WGS) entry which is preliminary data.</text>
</comment>
<accession>A0AA40F5C3</accession>
<feature type="compositionally biased region" description="Basic and acidic residues" evidence="1">
    <location>
        <begin position="106"/>
        <end position="131"/>
    </location>
</feature>
<feature type="region of interest" description="Disordered" evidence="1">
    <location>
        <begin position="681"/>
        <end position="721"/>
    </location>
</feature>
<protein>
    <submittedName>
        <fullName evidence="2">Uncharacterized protein</fullName>
    </submittedName>
</protein>